<accession>A0ABP0H0U1</accession>
<dbReference type="PANTHER" id="PTHR15012">
    <property type="entry name" value="APICAL PROTEIN/SHROOM-RELATED"/>
    <property type="match status" value="1"/>
</dbReference>
<evidence type="ECO:0000313" key="7">
    <source>
        <dbReference type="Proteomes" id="UP001642483"/>
    </source>
</evidence>
<evidence type="ECO:0000256" key="4">
    <source>
        <dbReference type="ARBA" id="ARBA00023212"/>
    </source>
</evidence>
<evidence type="ECO:0000259" key="5">
    <source>
        <dbReference type="PROSITE" id="PS51307"/>
    </source>
</evidence>
<evidence type="ECO:0000256" key="2">
    <source>
        <dbReference type="ARBA" id="ARBA00006469"/>
    </source>
</evidence>
<comment type="subcellular location">
    <subcellularLocation>
        <location evidence="1">Cytoplasm</location>
        <location evidence="1">Cytoskeleton</location>
    </subcellularLocation>
</comment>
<dbReference type="PANTHER" id="PTHR15012:SF32">
    <property type="entry name" value="PROTEIN SHROOM"/>
    <property type="match status" value="1"/>
</dbReference>
<keyword evidence="3" id="KW-0963">Cytoplasm</keyword>
<evidence type="ECO:0000256" key="1">
    <source>
        <dbReference type="ARBA" id="ARBA00004245"/>
    </source>
</evidence>
<proteinExistence type="inferred from homology"/>
<protein>
    <recommendedName>
        <fullName evidence="5">ASD2 domain-containing protein</fullName>
    </recommendedName>
</protein>
<comment type="similarity">
    <text evidence="2">Belongs to the shroom family.</text>
</comment>
<evidence type="ECO:0000256" key="3">
    <source>
        <dbReference type="ARBA" id="ARBA00022490"/>
    </source>
</evidence>
<sequence length="247" mass="29479">MSPRPSCLIFAHDRSLLDTTFETTRRRRMRSRNRLNLDRKIREKEIVYFEKNLIMTREEMSACADENKTTKLIVDVTAQMDQLRNMSTMIQIEIRENERLGAHTYDLAKNMCSDREQEKYFIFVKDLDKIVNLLLSLTRRLSRVENAIKNLPMDAEKDELICLCKKRKKLSYQYVDAKELEENCDKRKENICQILSHHFSEIQFANFLHYIEVKTALIIEQRQVDEKIKLSEDHIKILRDSLPETFN</sequence>
<keyword evidence="4" id="KW-0206">Cytoskeleton</keyword>
<comment type="caution">
    <text evidence="6">The sequence shown here is derived from an EMBL/GenBank/DDBJ whole genome shotgun (WGS) entry which is preliminary data.</text>
</comment>
<gene>
    <name evidence="6" type="ORF">CVLEPA_LOCUS31118</name>
</gene>
<keyword evidence="7" id="KW-1185">Reference proteome</keyword>
<name>A0ABP0H0U1_CLALP</name>
<feature type="domain" description="ASD2" evidence="5">
    <location>
        <begin position="1"/>
        <end position="243"/>
    </location>
</feature>
<reference evidence="6 7" key="1">
    <citation type="submission" date="2024-02" db="EMBL/GenBank/DDBJ databases">
        <authorList>
            <person name="Daric V."/>
            <person name="Darras S."/>
        </authorList>
    </citation>
    <scope>NUCLEOTIDE SEQUENCE [LARGE SCALE GENOMIC DNA]</scope>
</reference>
<dbReference type="PROSITE" id="PS51307">
    <property type="entry name" value="ASD2"/>
    <property type="match status" value="1"/>
</dbReference>
<dbReference type="Gene3D" id="6.10.250.3120">
    <property type="match status" value="1"/>
</dbReference>
<dbReference type="EMBL" id="CAWYQH010000163">
    <property type="protein sequence ID" value="CAK8697611.1"/>
    <property type="molecule type" value="Genomic_DNA"/>
</dbReference>
<dbReference type="InterPro" id="IPR014799">
    <property type="entry name" value="ASD2_dom"/>
</dbReference>
<dbReference type="Pfam" id="PF08687">
    <property type="entry name" value="ASD2"/>
    <property type="match status" value="1"/>
</dbReference>
<evidence type="ECO:0000313" key="6">
    <source>
        <dbReference type="EMBL" id="CAK8697611.1"/>
    </source>
</evidence>
<dbReference type="InterPro" id="IPR027685">
    <property type="entry name" value="Shroom_fam"/>
</dbReference>
<dbReference type="Proteomes" id="UP001642483">
    <property type="component" value="Unassembled WGS sequence"/>
</dbReference>
<organism evidence="6 7">
    <name type="scientific">Clavelina lepadiformis</name>
    <name type="common">Light-bulb sea squirt</name>
    <name type="synonym">Ascidia lepadiformis</name>
    <dbReference type="NCBI Taxonomy" id="159417"/>
    <lineage>
        <taxon>Eukaryota</taxon>
        <taxon>Metazoa</taxon>
        <taxon>Chordata</taxon>
        <taxon>Tunicata</taxon>
        <taxon>Ascidiacea</taxon>
        <taxon>Aplousobranchia</taxon>
        <taxon>Clavelinidae</taxon>
        <taxon>Clavelina</taxon>
    </lineage>
</organism>